<dbReference type="Proteomes" id="UP000285326">
    <property type="component" value="Unassembled WGS sequence"/>
</dbReference>
<proteinExistence type="inferred from homology"/>
<protein>
    <submittedName>
        <fullName evidence="8">Putative transcription initiation factor tfiid subunit 12</fullName>
    </submittedName>
</protein>
<evidence type="ECO:0000313" key="9">
    <source>
        <dbReference type="Proteomes" id="UP000285326"/>
    </source>
</evidence>
<feature type="region of interest" description="Disordered" evidence="6">
    <location>
        <begin position="379"/>
        <end position="408"/>
    </location>
</feature>
<name>A0A420IFR9_9PEZI</name>
<evidence type="ECO:0000256" key="3">
    <source>
        <dbReference type="ARBA" id="ARBA00023015"/>
    </source>
</evidence>
<dbReference type="InterPro" id="IPR003228">
    <property type="entry name" value="TFIID_TAF12_dom"/>
</dbReference>
<keyword evidence="5" id="KW-0539">Nucleus</keyword>
<dbReference type="Gene3D" id="1.10.20.10">
    <property type="entry name" value="Histone, subunit A"/>
    <property type="match status" value="1"/>
</dbReference>
<dbReference type="GO" id="GO:0051123">
    <property type="term" value="P:RNA polymerase II preinitiation complex assembly"/>
    <property type="evidence" value="ECO:0007669"/>
    <property type="project" value="TreeGrafter"/>
</dbReference>
<comment type="caution">
    <text evidence="8">The sequence shown here is derived from an EMBL/GenBank/DDBJ whole genome shotgun (WGS) entry which is preliminary data.</text>
</comment>
<feature type="compositionally biased region" description="Polar residues" evidence="6">
    <location>
        <begin position="100"/>
        <end position="122"/>
    </location>
</feature>
<evidence type="ECO:0000313" key="8">
    <source>
        <dbReference type="EMBL" id="RKF73342.1"/>
    </source>
</evidence>
<dbReference type="GO" id="GO:0005669">
    <property type="term" value="C:transcription factor TFIID complex"/>
    <property type="evidence" value="ECO:0007669"/>
    <property type="project" value="InterPro"/>
</dbReference>
<evidence type="ECO:0000256" key="5">
    <source>
        <dbReference type="ARBA" id="ARBA00023242"/>
    </source>
</evidence>
<dbReference type="EMBL" id="MCBS01024479">
    <property type="protein sequence ID" value="RKF73342.1"/>
    <property type="molecule type" value="Genomic_DNA"/>
</dbReference>
<feature type="compositionally biased region" description="Low complexity" evidence="6">
    <location>
        <begin position="354"/>
        <end position="365"/>
    </location>
</feature>
<feature type="compositionally biased region" description="Polar residues" evidence="6">
    <location>
        <begin position="379"/>
        <end position="388"/>
    </location>
</feature>
<keyword evidence="8" id="KW-0648">Protein biosynthesis</keyword>
<dbReference type="PANTHER" id="PTHR12264:SF21">
    <property type="entry name" value="TRANSCRIPTION INITIATION FACTOR TFIID SUBUNIT 12"/>
    <property type="match status" value="1"/>
</dbReference>
<dbReference type="InterPro" id="IPR009072">
    <property type="entry name" value="Histone-fold"/>
</dbReference>
<evidence type="ECO:0000259" key="7">
    <source>
        <dbReference type="Pfam" id="PF03847"/>
    </source>
</evidence>
<dbReference type="FunFam" id="1.10.20.10:FF:000037">
    <property type="entry name" value="Transcription initiation factor TFIID subunit 12"/>
    <property type="match status" value="1"/>
</dbReference>
<reference evidence="8 9" key="1">
    <citation type="journal article" date="2018" name="BMC Genomics">
        <title>Comparative genome analyses reveal sequence features reflecting distinct modes of host-adaptation between dicot and monocot powdery mildew.</title>
        <authorList>
            <person name="Wu Y."/>
            <person name="Ma X."/>
            <person name="Pan Z."/>
            <person name="Kale S.D."/>
            <person name="Song Y."/>
            <person name="King H."/>
            <person name="Zhang Q."/>
            <person name="Presley C."/>
            <person name="Deng X."/>
            <person name="Wei C.I."/>
            <person name="Xiao S."/>
        </authorList>
    </citation>
    <scope>NUCLEOTIDE SEQUENCE [LARGE SCALE GENOMIC DNA]</scope>
    <source>
        <strain evidence="8">UMSG1</strain>
    </source>
</reference>
<feature type="compositionally biased region" description="Polar residues" evidence="6">
    <location>
        <begin position="322"/>
        <end position="348"/>
    </location>
</feature>
<dbReference type="GO" id="GO:0003677">
    <property type="term" value="F:DNA binding"/>
    <property type="evidence" value="ECO:0007669"/>
    <property type="project" value="TreeGrafter"/>
</dbReference>
<feature type="compositionally biased region" description="Low complexity" evidence="6">
    <location>
        <begin position="13"/>
        <end position="22"/>
    </location>
</feature>
<feature type="domain" description="Transcription initiation factor TFIID subunit 12" evidence="7">
    <location>
        <begin position="471"/>
        <end position="549"/>
    </location>
</feature>
<evidence type="ECO:0000256" key="1">
    <source>
        <dbReference type="ARBA" id="ARBA00004123"/>
    </source>
</evidence>
<dbReference type="SUPFAM" id="SSF47113">
    <property type="entry name" value="Histone-fold"/>
    <property type="match status" value="1"/>
</dbReference>
<feature type="region of interest" description="Disordered" evidence="6">
    <location>
        <begin position="90"/>
        <end position="122"/>
    </location>
</feature>
<dbReference type="GO" id="GO:0046982">
    <property type="term" value="F:protein heterodimerization activity"/>
    <property type="evidence" value="ECO:0007669"/>
    <property type="project" value="InterPro"/>
</dbReference>
<gene>
    <name evidence="8" type="ORF">GcM1_244033</name>
</gene>
<dbReference type="CDD" id="cd07981">
    <property type="entry name" value="HFD_TAF12"/>
    <property type="match status" value="1"/>
</dbReference>
<evidence type="ECO:0000256" key="4">
    <source>
        <dbReference type="ARBA" id="ARBA00023163"/>
    </source>
</evidence>
<accession>A0A420IFR9</accession>
<comment type="subcellular location">
    <subcellularLocation>
        <location evidence="1">Nucleus</location>
    </subcellularLocation>
</comment>
<dbReference type="GO" id="GO:0000124">
    <property type="term" value="C:SAGA complex"/>
    <property type="evidence" value="ECO:0007669"/>
    <property type="project" value="InterPro"/>
</dbReference>
<feature type="compositionally biased region" description="Polar residues" evidence="6">
    <location>
        <begin position="283"/>
        <end position="314"/>
    </location>
</feature>
<keyword evidence="3" id="KW-0805">Transcription regulation</keyword>
<feature type="region of interest" description="Disordered" evidence="6">
    <location>
        <begin position="1"/>
        <end position="40"/>
    </location>
</feature>
<feature type="region of interest" description="Disordered" evidence="6">
    <location>
        <begin position="283"/>
        <end position="367"/>
    </location>
</feature>
<sequence>MAAVAAKTSIPRQQQQQQQQQQRKVPLFRPEQMRLLPDQFTSEERTKWETGLRTLWTQIEKNTPDTATHMDAKRKLFDFSRTLQSKIQSAQVQKAAHSPSLVQQQAGDSSNLNGQARQQQHTKIPPKIMEHVTNFPFQLPPGVQAGSEAAQKWLLTAKNGYLKALLTMEHSSIRLSAAEAALKNNNVEGKQLTPEEEKEWTEKKDLAQKQSADAKTYVEQFHQQQNQYKAANLGGQQCQTGQPIGANSNMNQAAIQATRSQIETQEPNPVTQTINAAIEAARNQQIAGRRTPQSNQVSQVPGHSSTTRVGSQTVKMEGNIPPSINTSTSQIQGQQRSIQTSPQPTTLPRSAGIAPPAGAPQQPQALSHSDALGLAARTYSSNNHSTPSIMGHSHPTSIEKPRPDNSMSNKLPIPKHLPDHVTALPQPVPMPQVRPSITGGPSNITGGILGQPVMTKMPGFNMEGDGDRVLSKKKLDELVRQITGGGQGGSDGVDGVRSLAPDVEENILQVADNFVDQVLQAACKNAKERGSRTLEIRDIQLTLERGYNIRIPGYASDEIRTVRKIQPAPGWIAKMSAVQAAKVTGGKNSD</sequence>
<organism evidence="8 9">
    <name type="scientific">Golovinomyces cichoracearum</name>
    <dbReference type="NCBI Taxonomy" id="62708"/>
    <lineage>
        <taxon>Eukaryota</taxon>
        <taxon>Fungi</taxon>
        <taxon>Dikarya</taxon>
        <taxon>Ascomycota</taxon>
        <taxon>Pezizomycotina</taxon>
        <taxon>Leotiomycetes</taxon>
        <taxon>Erysiphales</taxon>
        <taxon>Erysiphaceae</taxon>
        <taxon>Golovinomyces</taxon>
    </lineage>
</organism>
<dbReference type="GO" id="GO:0003743">
    <property type="term" value="F:translation initiation factor activity"/>
    <property type="evidence" value="ECO:0007669"/>
    <property type="project" value="UniProtKB-KW"/>
</dbReference>
<evidence type="ECO:0000256" key="6">
    <source>
        <dbReference type="SAM" id="MobiDB-lite"/>
    </source>
</evidence>
<keyword evidence="8" id="KW-0396">Initiation factor</keyword>
<dbReference type="AlphaFoldDB" id="A0A420IFR9"/>
<dbReference type="Pfam" id="PF03847">
    <property type="entry name" value="TFIID_20kDa"/>
    <property type="match status" value="1"/>
</dbReference>
<evidence type="ECO:0000256" key="2">
    <source>
        <dbReference type="ARBA" id="ARBA00007530"/>
    </source>
</evidence>
<dbReference type="PANTHER" id="PTHR12264">
    <property type="entry name" value="TRANSCRIPTION INITIATION FACTOR TFIID SUBUNIT 12"/>
    <property type="match status" value="1"/>
</dbReference>
<comment type="similarity">
    <text evidence="2">Belongs to the TAF12 family.</text>
</comment>
<dbReference type="InterPro" id="IPR037794">
    <property type="entry name" value="TAF12"/>
</dbReference>
<keyword evidence="4" id="KW-0804">Transcription</keyword>
<dbReference type="GO" id="GO:0017025">
    <property type="term" value="F:TBP-class protein binding"/>
    <property type="evidence" value="ECO:0007669"/>
    <property type="project" value="TreeGrafter"/>
</dbReference>